<reference evidence="7" key="3">
    <citation type="submission" date="2018-07" db="EMBL/GenBank/DDBJ databases">
        <authorList>
            <person name="Mckenzie S.K."/>
            <person name="Kronauer D.J.C."/>
        </authorList>
    </citation>
    <scope>NUCLEOTIDE SEQUENCE</scope>
    <source>
        <strain evidence="7">Clonal line C1</strain>
    </source>
</reference>
<dbReference type="SMART" id="SM00178">
    <property type="entry name" value="SAR"/>
    <property type="match status" value="1"/>
</dbReference>
<evidence type="ECO:0000313" key="7">
    <source>
        <dbReference type="EMBL" id="RLU24836.1"/>
    </source>
</evidence>
<gene>
    <name evidence="7" type="ORF">DMN91_002926</name>
    <name evidence="6" type="ORF">X777_03268</name>
</gene>
<keyword evidence="8" id="KW-1185">Reference proteome</keyword>
<dbReference type="GO" id="GO:0051649">
    <property type="term" value="P:establishment of localization in cell"/>
    <property type="evidence" value="ECO:0007669"/>
    <property type="project" value="UniProtKB-ARBA"/>
</dbReference>
<dbReference type="InterPro" id="IPR051995">
    <property type="entry name" value="Ciliary_GTPase"/>
</dbReference>
<dbReference type="Gene3D" id="3.40.50.300">
    <property type="entry name" value="P-loop containing nucleotide triphosphate hydrolases"/>
    <property type="match status" value="1"/>
</dbReference>
<dbReference type="Proteomes" id="UP000279307">
    <property type="component" value="Chromosome 3"/>
</dbReference>
<evidence type="ECO:0000313" key="8">
    <source>
        <dbReference type="Proteomes" id="UP000053097"/>
    </source>
</evidence>
<sequence>MGNCIRSMWRRLRRNRPAEKTIILLVAGLDNAGKSLILNHISGDPDQDVLPTMGFRTVSLKHKSYSVKIYDVGGSSQIRALWPKYYNDIHGLIYVVDASDISRLAENKVVFNELITHENISTKPLLLLANKQDLNGAIDELDLVERLDVERVVNATRCPTRVETCSCIYDKEQSKNSTMGIRNGYKWLLDTIVKNYATLNGRIKQSQNSSQRERIQESQSVASNTPSRISVHSNPFKPIKDLLATKDEVAISESCNGTNEGKGIIKAFVRRNKTAPLPVEQSTVECETLSHNSTLNVEAIAGEKSTQTVTTIFDPLNVDYGYKSPLNIDHNGSNASTKLIRPYTAPERSQRLPAKVTIINMPGQVPQ</sequence>
<dbReference type="GO" id="GO:0097500">
    <property type="term" value="P:receptor localization to non-motile cilium"/>
    <property type="evidence" value="ECO:0007669"/>
    <property type="project" value="TreeGrafter"/>
</dbReference>
<feature type="binding site" evidence="3">
    <location>
        <begin position="28"/>
        <end position="35"/>
    </location>
    <ligand>
        <name>GTP</name>
        <dbReference type="ChEBI" id="CHEBI:37565"/>
    </ligand>
</feature>
<evidence type="ECO:0000256" key="1">
    <source>
        <dbReference type="ARBA" id="ARBA00022741"/>
    </source>
</evidence>
<dbReference type="Proteomes" id="UP000053097">
    <property type="component" value="Unassembled WGS sequence"/>
</dbReference>
<dbReference type="GO" id="GO:1905515">
    <property type="term" value="P:non-motile cilium assembly"/>
    <property type="evidence" value="ECO:0007669"/>
    <property type="project" value="TreeGrafter"/>
</dbReference>
<dbReference type="NCBIfam" id="TIGR00231">
    <property type="entry name" value="small_GTP"/>
    <property type="match status" value="1"/>
</dbReference>
<dbReference type="InterPro" id="IPR005225">
    <property type="entry name" value="Small_GTP-bd"/>
</dbReference>
<dbReference type="OMA" id="LWPKYYN"/>
<dbReference type="AlphaFoldDB" id="A0A026WKM4"/>
<keyword evidence="2 3" id="KW-0342">GTP-binding</keyword>
<dbReference type="GO" id="GO:0097730">
    <property type="term" value="C:non-motile cilium"/>
    <property type="evidence" value="ECO:0007669"/>
    <property type="project" value="TreeGrafter"/>
</dbReference>
<feature type="binding site" evidence="3">
    <location>
        <position position="74"/>
    </location>
    <ligand>
        <name>GTP</name>
        <dbReference type="ChEBI" id="CHEBI:37565"/>
    </ligand>
</feature>
<evidence type="ECO:0000256" key="4">
    <source>
        <dbReference type="PIRSR" id="PIRSR606689-2"/>
    </source>
</evidence>
<organism evidence="6 8">
    <name type="scientific">Ooceraea biroi</name>
    <name type="common">Clonal raider ant</name>
    <name type="synonym">Cerapachys biroi</name>
    <dbReference type="NCBI Taxonomy" id="2015173"/>
    <lineage>
        <taxon>Eukaryota</taxon>
        <taxon>Metazoa</taxon>
        <taxon>Ecdysozoa</taxon>
        <taxon>Arthropoda</taxon>
        <taxon>Hexapoda</taxon>
        <taxon>Insecta</taxon>
        <taxon>Pterygota</taxon>
        <taxon>Neoptera</taxon>
        <taxon>Endopterygota</taxon>
        <taxon>Hymenoptera</taxon>
        <taxon>Apocrita</taxon>
        <taxon>Aculeata</taxon>
        <taxon>Formicoidea</taxon>
        <taxon>Formicidae</taxon>
        <taxon>Dorylinae</taxon>
        <taxon>Ooceraea</taxon>
    </lineage>
</organism>
<dbReference type="Pfam" id="PF00025">
    <property type="entry name" value="Arf"/>
    <property type="match status" value="1"/>
</dbReference>
<protein>
    <submittedName>
        <fullName evidence="6">ADP-ribosylation factor-like protein 13B</fullName>
    </submittedName>
</protein>
<dbReference type="SUPFAM" id="SSF52540">
    <property type="entry name" value="P-loop containing nucleoside triphosphate hydrolases"/>
    <property type="match status" value="1"/>
</dbReference>
<dbReference type="GO" id="GO:0003924">
    <property type="term" value="F:GTPase activity"/>
    <property type="evidence" value="ECO:0007669"/>
    <property type="project" value="InterPro"/>
</dbReference>
<dbReference type="EMBL" id="QOIP01000003">
    <property type="protein sequence ID" value="RLU24836.1"/>
    <property type="molecule type" value="Genomic_DNA"/>
</dbReference>
<evidence type="ECO:0000313" key="6">
    <source>
        <dbReference type="EMBL" id="EZA56590.1"/>
    </source>
</evidence>
<feature type="compositionally biased region" description="Polar residues" evidence="5">
    <location>
        <begin position="221"/>
        <end position="233"/>
    </location>
</feature>
<feature type="region of interest" description="Disordered" evidence="5">
    <location>
        <begin position="204"/>
        <end position="233"/>
    </location>
</feature>
<keyword evidence="4" id="KW-0479">Metal-binding</keyword>
<dbReference type="GO" id="GO:0060170">
    <property type="term" value="C:ciliary membrane"/>
    <property type="evidence" value="ECO:0007669"/>
    <property type="project" value="TreeGrafter"/>
</dbReference>
<dbReference type="GO" id="GO:0048731">
    <property type="term" value="P:system development"/>
    <property type="evidence" value="ECO:0007669"/>
    <property type="project" value="UniProtKB-ARBA"/>
</dbReference>
<dbReference type="STRING" id="2015173.A0A026WKM4"/>
<dbReference type="PROSITE" id="PS51417">
    <property type="entry name" value="ARF"/>
    <property type="match status" value="1"/>
</dbReference>
<dbReference type="PANTHER" id="PTHR46090">
    <property type="entry name" value="ADP-RIBOSYLATION FACTOR-LIKE PROTEIN 13B"/>
    <property type="match status" value="1"/>
</dbReference>
<evidence type="ECO:0000256" key="5">
    <source>
        <dbReference type="SAM" id="MobiDB-lite"/>
    </source>
</evidence>
<dbReference type="GO" id="GO:0005525">
    <property type="term" value="F:GTP binding"/>
    <property type="evidence" value="ECO:0007669"/>
    <property type="project" value="UniProtKB-KW"/>
</dbReference>
<dbReference type="OrthoDB" id="14717at2759"/>
<keyword evidence="1 3" id="KW-0547">Nucleotide-binding</keyword>
<feature type="binding site" evidence="4">
    <location>
        <position position="35"/>
    </location>
    <ligand>
        <name>Mg(2+)</name>
        <dbReference type="ChEBI" id="CHEBI:18420"/>
    </ligand>
</feature>
<dbReference type="InterPro" id="IPR006689">
    <property type="entry name" value="Small_GTPase_ARF/SAR"/>
</dbReference>
<reference evidence="7 9" key="2">
    <citation type="journal article" date="2018" name="Genome Res.">
        <title>The genomic architecture and molecular evolution of ant odorant receptors.</title>
        <authorList>
            <person name="McKenzie S.K."/>
            <person name="Kronauer D.J.C."/>
        </authorList>
    </citation>
    <scope>NUCLEOTIDE SEQUENCE [LARGE SCALE GENOMIC DNA]</scope>
    <source>
        <strain evidence="7">Clonal line C1</strain>
    </source>
</reference>
<evidence type="ECO:0000256" key="3">
    <source>
        <dbReference type="PIRSR" id="PIRSR606689-1"/>
    </source>
</evidence>
<dbReference type="InterPro" id="IPR027417">
    <property type="entry name" value="P-loop_NTPase"/>
</dbReference>
<dbReference type="GO" id="GO:0016192">
    <property type="term" value="P:vesicle-mediated transport"/>
    <property type="evidence" value="ECO:0007669"/>
    <property type="project" value="UniProtKB-ARBA"/>
</dbReference>
<accession>A0A026WKM4</accession>
<evidence type="ECO:0000313" key="9">
    <source>
        <dbReference type="Proteomes" id="UP000279307"/>
    </source>
</evidence>
<feature type="binding site" evidence="4">
    <location>
        <position position="52"/>
    </location>
    <ligand>
        <name>Mg(2+)</name>
        <dbReference type="ChEBI" id="CHEBI:18420"/>
    </ligand>
</feature>
<dbReference type="GO" id="GO:0046872">
    <property type="term" value="F:metal ion binding"/>
    <property type="evidence" value="ECO:0007669"/>
    <property type="project" value="UniProtKB-KW"/>
</dbReference>
<dbReference type="EMBL" id="KK107161">
    <property type="protein sequence ID" value="EZA56590.1"/>
    <property type="molecule type" value="Genomic_DNA"/>
</dbReference>
<dbReference type="PANTHER" id="PTHR46090:SF2">
    <property type="entry name" value="ADP-RIBOSYLATION FACTOR-LIKE PROTEIN 13B"/>
    <property type="match status" value="1"/>
</dbReference>
<evidence type="ECO:0000256" key="2">
    <source>
        <dbReference type="ARBA" id="ARBA00023134"/>
    </source>
</evidence>
<feature type="binding site" evidence="3">
    <location>
        <begin position="130"/>
        <end position="133"/>
    </location>
    <ligand>
        <name>GTP</name>
        <dbReference type="ChEBI" id="CHEBI:37565"/>
    </ligand>
</feature>
<reference evidence="6 8" key="1">
    <citation type="journal article" date="2014" name="Curr. Biol.">
        <title>The genome of the clonal raider ant Cerapachys biroi.</title>
        <authorList>
            <person name="Oxley P.R."/>
            <person name="Ji L."/>
            <person name="Fetter-Pruneda I."/>
            <person name="McKenzie S.K."/>
            <person name="Li C."/>
            <person name="Hu H."/>
            <person name="Zhang G."/>
            <person name="Kronauer D.J."/>
        </authorList>
    </citation>
    <scope>NUCLEOTIDE SEQUENCE [LARGE SCALE GENOMIC DNA]</scope>
</reference>
<keyword evidence="4" id="KW-0460">Magnesium</keyword>
<proteinExistence type="predicted"/>
<dbReference type="SMART" id="SM00177">
    <property type="entry name" value="ARF"/>
    <property type="match status" value="1"/>
</dbReference>
<name>A0A026WKM4_OOCBI</name>
<dbReference type="PRINTS" id="PR00328">
    <property type="entry name" value="SAR1GTPBP"/>
</dbReference>